<keyword evidence="2" id="KW-0067">ATP-binding</keyword>
<dbReference type="PROSITE" id="PS00108">
    <property type="entry name" value="PROTEIN_KINASE_ST"/>
    <property type="match status" value="1"/>
</dbReference>
<dbReference type="Gene3D" id="1.10.510.10">
    <property type="entry name" value="Transferase(Phosphotransferase) domain 1"/>
    <property type="match status" value="1"/>
</dbReference>
<feature type="compositionally biased region" description="Low complexity" evidence="3">
    <location>
        <begin position="404"/>
        <end position="425"/>
    </location>
</feature>
<feature type="compositionally biased region" description="Low complexity" evidence="3">
    <location>
        <begin position="1038"/>
        <end position="1049"/>
    </location>
</feature>
<keyword evidence="1" id="KW-0547">Nucleotide-binding</keyword>
<dbReference type="OrthoDB" id="40902at2759"/>
<protein>
    <submittedName>
        <fullName evidence="5">Cyclin-dependent kinase-like 3</fullName>
    </submittedName>
</protein>
<feature type="region of interest" description="Disordered" evidence="3">
    <location>
        <begin position="953"/>
        <end position="1213"/>
    </location>
</feature>
<dbReference type="Gene3D" id="3.30.200.20">
    <property type="entry name" value="Phosphorylase Kinase, domain 1"/>
    <property type="match status" value="1"/>
</dbReference>
<feature type="compositionally biased region" description="Low complexity" evidence="3">
    <location>
        <begin position="955"/>
        <end position="974"/>
    </location>
</feature>
<feature type="compositionally biased region" description="Low complexity" evidence="3">
    <location>
        <begin position="989"/>
        <end position="998"/>
    </location>
</feature>
<dbReference type="PANTHER" id="PTHR24055">
    <property type="entry name" value="MITOGEN-ACTIVATED PROTEIN KINASE"/>
    <property type="match status" value="1"/>
</dbReference>
<dbReference type="InterPro" id="IPR008271">
    <property type="entry name" value="Ser/Thr_kinase_AS"/>
</dbReference>
<feature type="compositionally biased region" description="Gly residues" evidence="3">
    <location>
        <begin position="1193"/>
        <end position="1202"/>
    </location>
</feature>
<dbReference type="Proteomes" id="UP000236333">
    <property type="component" value="Unassembled WGS sequence"/>
</dbReference>
<accession>A0A2J8AK26</accession>
<feature type="compositionally biased region" description="Low complexity" evidence="3">
    <location>
        <begin position="1111"/>
        <end position="1147"/>
    </location>
</feature>
<evidence type="ECO:0000256" key="1">
    <source>
        <dbReference type="ARBA" id="ARBA00022741"/>
    </source>
</evidence>
<feature type="region of interest" description="Disordered" evidence="3">
    <location>
        <begin position="307"/>
        <end position="331"/>
    </location>
</feature>
<evidence type="ECO:0000259" key="4">
    <source>
        <dbReference type="PROSITE" id="PS50011"/>
    </source>
</evidence>
<evidence type="ECO:0000256" key="3">
    <source>
        <dbReference type="SAM" id="MobiDB-lite"/>
    </source>
</evidence>
<keyword evidence="5" id="KW-0808">Transferase</keyword>
<name>A0A2J8AK26_9CHLO</name>
<dbReference type="AlphaFoldDB" id="A0A2J8AK26"/>
<proteinExistence type="predicted"/>
<feature type="region of interest" description="Disordered" evidence="3">
    <location>
        <begin position="725"/>
        <end position="778"/>
    </location>
</feature>
<dbReference type="GO" id="GO:0004672">
    <property type="term" value="F:protein kinase activity"/>
    <property type="evidence" value="ECO:0007669"/>
    <property type="project" value="InterPro"/>
</dbReference>
<feature type="compositionally biased region" description="Gly residues" evidence="3">
    <location>
        <begin position="1159"/>
        <end position="1168"/>
    </location>
</feature>
<feature type="compositionally biased region" description="Pro residues" evidence="3">
    <location>
        <begin position="888"/>
        <end position="898"/>
    </location>
</feature>
<dbReference type="EMBL" id="PGGS01000002">
    <property type="protein sequence ID" value="PNH12874.1"/>
    <property type="molecule type" value="Genomic_DNA"/>
</dbReference>
<evidence type="ECO:0000313" key="5">
    <source>
        <dbReference type="EMBL" id="PNH12874.1"/>
    </source>
</evidence>
<dbReference type="SUPFAM" id="SSF56112">
    <property type="entry name" value="Protein kinase-like (PK-like)"/>
    <property type="match status" value="1"/>
</dbReference>
<feature type="compositionally biased region" description="Low complexity" evidence="3">
    <location>
        <begin position="904"/>
        <end position="921"/>
    </location>
</feature>
<keyword evidence="6" id="KW-1185">Reference proteome</keyword>
<dbReference type="InterPro" id="IPR050117">
    <property type="entry name" value="MAPK"/>
</dbReference>
<feature type="compositionally biased region" description="Low complexity" evidence="3">
    <location>
        <begin position="274"/>
        <end position="291"/>
    </location>
</feature>
<feature type="compositionally biased region" description="Low complexity" evidence="3">
    <location>
        <begin position="1057"/>
        <end position="1100"/>
    </location>
</feature>
<feature type="region of interest" description="Disordered" evidence="3">
    <location>
        <begin position="404"/>
        <end position="430"/>
    </location>
</feature>
<dbReference type="InterPro" id="IPR000719">
    <property type="entry name" value="Prot_kinase_dom"/>
</dbReference>
<dbReference type="Pfam" id="PF00069">
    <property type="entry name" value="Pkinase"/>
    <property type="match status" value="1"/>
</dbReference>
<keyword evidence="5" id="KW-0418">Kinase</keyword>
<reference evidence="5 6" key="1">
    <citation type="journal article" date="2017" name="Mol. Biol. Evol.">
        <title>The 4-celled Tetrabaena socialis nuclear genome reveals the essential components for genetic control of cell number at the origin of multicellularity in the volvocine lineage.</title>
        <authorList>
            <person name="Featherston J."/>
            <person name="Arakaki Y."/>
            <person name="Hanschen E.R."/>
            <person name="Ferris P.J."/>
            <person name="Michod R.E."/>
            <person name="Olson B.J.S.C."/>
            <person name="Nozaki H."/>
            <person name="Durand P.M."/>
        </authorList>
    </citation>
    <scope>NUCLEOTIDE SEQUENCE [LARGE SCALE GENOMIC DNA]</scope>
    <source>
        <strain evidence="5 6">NIES-571</strain>
    </source>
</reference>
<dbReference type="InterPro" id="IPR011009">
    <property type="entry name" value="Kinase-like_dom_sf"/>
</dbReference>
<feature type="region of interest" description="Disordered" evidence="3">
    <location>
        <begin position="219"/>
        <end position="294"/>
    </location>
</feature>
<feature type="compositionally biased region" description="Gly residues" evidence="3">
    <location>
        <begin position="747"/>
        <end position="757"/>
    </location>
</feature>
<dbReference type="SMART" id="SM00220">
    <property type="entry name" value="S_TKc"/>
    <property type="match status" value="1"/>
</dbReference>
<dbReference type="PROSITE" id="PS50011">
    <property type="entry name" value="PROTEIN_KINASE_DOM"/>
    <property type="match status" value="1"/>
</dbReference>
<feature type="region of interest" description="Disordered" evidence="3">
    <location>
        <begin position="826"/>
        <end position="941"/>
    </location>
</feature>
<organism evidence="5 6">
    <name type="scientific">Tetrabaena socialis</name>
    <dbReference type="NCBI Taxonomy" id="47790"/>
    <lineage>
        <taxon>Eukaryota</taxon>
        <taxon>Viridiplantae</taxon>
        <taxon>Chlorophyta</taxon>
        <taxon>core chlorophytes</taxon>
        <taxon>Chlorophyceae</taxon>
        <taxon>CS clade</taxon>
        <taxon>Chlamydomonadales</taxon>
        <taxon>Tetrabaenaceae</taxon>
        <taxon>Tetrabaena</taxon>
    </lineage>
</organism>
<evidence type="ECO:0000256" key="2">
    <source>
        <dbReference type="ARBA" id="ARBA00022840"/>
    </source>
</evidence>
<evidence type="ECO:0000313" key="6">
    <source>
        <dbReference type="Proteomes" id="UP000236333"/>
    </source>
</evidence>
<gene>
    <name evidence="5" type="ORF">TSOC_000103</name>
</gene>
<feature type="region of interest" description="Disordered" evidence="3">
    <location>
        <begin position="662"/>
        <end position="692"/>
    </location>
</feature>
<feature type="compositionally biased region" description="Low complexity" evidence="3">
    <location>
        <begin position="1169"/>
        <end position="1180"/>
    </location>
</feature>
<dbReference type="GO" id="GO:0005524">
    <property type="term" value="F:ATP binding"/>
    <property type="evidence" value="ECO:0007669"/>
    <property type="project" value="UniProtKB-KW"/>
</dbReference>
<feature type="domain" description="Protein kinase" evidence="4">
    <location>
        <begin position="1"/>
        <end position="294"/>
    </location>
</feature>
<sequence length="1238" mass="121846">MRCCCPPAAQAHEDKAIMRLAVREVRVLEAVSHPNIVQLLSAFKSKTGRVYMVFEFVGPSVHMELDRFPSGLAPTETKAVAWQLLQALVYLHGKKIVHRDIKPANILLTEGGVAKLCDFGFARGTKCGPRAAQALSTYVVTRWYRAPAASGPSGGSGPLALLSYGGGSEGGGAAGYPRGARRSADELATAPAPSSAAVAASPSAFGVASASASAAAAPAVHPGAAPTPEEPGGGGLTRARQPLPAPPEPAASTSSGRLPQVRPHGRVHAHTDPQQQQQQQEQQEQQQQQQQPYVAGDRHERRLGGVATAGDADSVAPRSVGEPADAGGEEGVEEGIAEVVAMEGMKAVGEGEAEEGAGGVRVLSLQQAAERLHDSTAAGPYSSTAMGQDSDSGPAHFAAVQEAPEGGVRPAARAAAAEAAGGEQQPRNRRWQTINNLAFETGGGGGGSDGGGAPAGSAPRPIPLHAIDRAWAPHTARGGGAASGPLARPRAAAAVAASLGAGGPGTAAQLHAHSAHRASAGANALPLVATVGPPSDRGRGLILELPTDASDACDTGTIAPGLTSASTSAYDPFPLQRVASGALTLSTRLPALAAPAECWAVAGTPMGAPTLRAQPGATLPHIRPAGGAAAVAVQHVGSSGGGGGIGFAALMRSVLFTRTSSTLSDNLTSPPGLARLPPGGGSDGGPSRWQPLARAPISGVDAAAAAAGGIMDTVQESVEMAVGSSSAVSSGQLQQQAEAGELTSGERGVGGRGGGWGSSTAAVRSGGSERAGGQRGLGHSLRSTAARMASFLGGGGGGGGRAASSSDGRRAVTSAIVPGGALDATADAAADARRRRRGPSLGGYTMVAEAAPPPPPALHHHRQHQQSDPSGATWPVGAAVSAHGQGNHPPPAQPPPQARRPSKLLLPPDADPLRPQQQLQATTSGSQRLGRPSRLGDPGSMVLAAHLSSGGITGPSDFGAAEPAAAPTSSPRPAFQQGRWPTGSGGGAAPPAGSGPSPVGWLQVPAHGAVTEPITRGGGGGSFEAGRPALGRAGSSTPRVLSPLSSAAAAPPPPLRPWSVSTLAAASGQDSSSGPSASPGPGSAAGGRAPAAGAATAPASIPRVSTMGSGRSRVAPMASPAASSPAASSPRPDAAAEPLLPLGAAPALAPPPPAPEEGAGSGRRGGAAAGRAMAAATQGGRPERPQQDQEAGGDSGSGGGLEGPRARPAKGVVSKFVKAIKKAAAKLRPAGSRPGSGV</sequence>
<comment type="caution">
    <text evidence="5">The sequence shown here is derived from an EMBL/GenBank/DDBJ whole genome shotgun (WGS) entry which is preliminary data.</text>
</comment>